<comment type="caution">
    <text evidence="1">The sequence shown here is derived from an EMBL/GenBank/DDBJ whole genome shotgun (WGS) entry which is preliminary data.</text>
</comment>
<reference evidence="1 2" key="1">
    <citation type="submission" date="2024-08" db="EMBL/GenBank/DDBJ databases">
        <title>Two novel Cytobacillus novel species.</title>
        <authorList>
            <person name="Liu G."/>
        </authorList>
    </citation>
    <scope>NUCLEOTIDE SEQUENCE [LARGE SCALE GENOMIC DNA]</scope>
    <source>
        <strain evidence="1 2">FJAT-53684</strain>
    </source>
</reference>
<name>A0ABW6K221_9BACI</name>
<dbReference type="EMBL" id="JBIACJ010000011">
    <property type="protein sequence ID" value="MFE8698202.1"/>
    <property type="molecule type" value="Genomic_DNA"/>
</dbReference>
<dbReference type="Proteomes" id="UP001601058">
    <property type="component" value="Unassembled WGS sequence"/>
</dbReference>
<evidence type="ECO:0000313" key="2">
    <source>
        <dbReference type="Proteomes" id="UP001601058"/>
    </source>
</evidence>
<protein>
    <submittedName>
        <fullName evidence="1">Uncharacterized protein</fullName>
    </submittedName>
</protein>
<proteinExistence type="predicted"/>
<sequence length="114" mass="13608">MKGIYIINERWQEKELTREQSVEVQMNALQTYIKESQISTLKLNPSQLNDYYTIPHALLYDLRKQSGIHLDCLVLYSEEVIADFIYAYPARWILLKSYFDKVIFVEQHYKDIAI</sequence>
<evidence type="ECO:0000313" key="1">
    <source>
        <dbReference type="EMBL" id="MFE8698202.1"/>
    </source>
</evidence>
<keyword evidence="2" id="KW-1185">Reference proteome</keyword>
<organism evidence="1 2">
    <name type="scientific">Cytobacillus mangrovibacter</name>
    <dbReference type="NCBI Taxonomy" id="3299024"/>
    <lineage>
        <taxon>Bacteria</taxon>
        <taxon>Bacillati</taxon>
        <taxon>Bacillota</taxon>
        <taxon>Bacilli</taxon>
        <taxon>Bacillales</taxon>
        <taxon>Bacillaceae</taxon>
        <taxon>Cytobacillus</taxon>
    </lineage>
</organism>
<dbReference type="RefSeq" id="WP_389222372.1">
    <property type="nucleotide sequence ID" value="NZ_JBIACJ010000011.1"/>
</dbReference>
<accession>A0ABW6K221</accession>
<gene>
    <name evidence="1" type="ORF">ACFYKT_17920</name>
</gene>